<dbReference type="Proteomes" id="UP000589036">
    <property type="component" value="Unassembled WGS sequence"/>
</dbReference>
<organism evidence="7 8">
    <name type="scientific">Spinactinospora alkalitolerans</name>
    <dbReference type="NCBI Taxonomy" id="687207"/>
    <lineage>
        <taxon>Bacteria</taxon>
        <taxon>Bacillati</taxon>
        <taxon>Actinomycetota</taxon>
        <taxon>Actinomycetes</taxon>
        <taxon>Streptosporangiales</taxon>
        <taxon>Nocardiopsidaceae</taxon>
        <taxon>Spinactinospora</taxon>
    </lineage>
</organism>
<sequence>MALTRGERALVWAGFPLAGAALGWLVKAVAGWAASLPWTPFQGPLELIASFPEPQATVGCLVLGLVGGLVVALLAEDDHMAVTVDDDRVTVARGSSSRDVRRASIEAVFLDGKQLVLLGRETEELVRQGGDIDTGRLERAFLAHGYPWCADGDPHGADYRRWVPDLPDLSPGAHALLKARARALKKKDRADAELLRAELAELGIVLRDRDGRQYWRRTGRPPRE</sequence>
<name>A0A852U2S5_9ACTN</name>
<dbReference type="SUPFAM" id="SSF47323">
    <property type="entry name" value="Anticodon-binding domain of a subclass of class I aminoacyl-tRNA synthetases"/>
    <property type="match status" value="1"/>
</dbReference>
<dbReference type="GO" id="GO:0006418">
    <property type="term" value="P:tRNA aminoacylation for protein translation"/>
    <property type="evidence" value="ECO:0007669"/>
    <property type="project" value="InterPro"/>
</dbReference>
<gene>
    <name evidence="7" type="ORF">HDA32_005648</name>
</gene>
<feature type="domain" description="YqeB PH" evidence="6">
    <location>
        <begin position="2"/>
        <end position="149"/>
    </location>
</feature>
<keyword evidence="1" id="KW-0436">Ligase</keyword>
<keyword evidence="8" id="KW-1185">Reference proteome</keyword>
<feature type="transmembrane region" description="Helical" evidence="4">
    <location>
        <begin position="54"/>
        <end position="75"/>
    </location>
</feature>
<evidence type="ECO:0000313" key="7">
    <source>
        <dbReference type="EMBL" id="NYE50528.1"/>
    </source>
</evidence>
<proteinExistence type="predicted"/>
<keyword evidence="4" id="KW-1133">Transmembrane helix</keyword>
<dbReference type="GO" id="GO:0005524">
    <property type="term" value="F:ATP binding"/>
    <property type="evidence" value="ECO:0007669"/>
    <property type="project" value="UniProtKB-KW"/>
</dbReference>
<keyword evidence="4" id="KW-0812">Transmembrane</keyword>
<evidence type="ECO:0000256" key="3">
    <source>
        <dbReference type="ARBA" id="ARBA00022840"/>
    </source>
</evidence>
<dbReference type="EMBL" id="JACCCC010000001">
    <property type="protein sequence ID" value="NYE50528.1"/>
    <property type="molecule type" value="Genomic_DNA"/>
</dbReference>
<evidence type="ECO:0000259" key="5">
    <source>
        <dbReference type="Pfam" id="PF23493"/>
    </source>
</evidence>
<evidence type="ECO:0000256" key="2">
    <source>
        <dbReference type="ARBA" id="ARBA00022741"/>
    </source>
</evidence>
<protein>
    <recommendedName>
        <fullName evidence="9">DUF308 domain-containing protein</fullName>
    </recommendedName>
</protein>
<dbReference type="RefSeq" id="WP_179645992.1">
    <property type="nucleotide sequence ID" value="NZ_BAAAYY010000006.1"/>
</dbReference>
<keyword evidence="4" id="KW-0472">Membrane</keyword>
<dbReference type="GO" id="GO:0004812">
    <property type="term" value="F:aminoacyl-tRNA ligase activity"/>
    <property type="evidence" value="ECO:0007669"/>
    <property type="project" value="InterPro"/>
</dbReference>
<feature type="domain" description="Cysteinyl-tRNA ligase anticodon binding" evidence="5">
    <location>
        <begin position="167"/>
        <end position="216"/>
    </location>
</feature>
<dbReference type="InterPro" id="IPR057798">
    <property type="entry name" value="PH_YqeB"/>
</dbReference>
<evidence type="ECO:0000256" key="4">
    <source>
        <dbReference type="SAM" id="Phobius"/>
    </source>
</evidence>
<dbReference type="InterPro" id="IPR009080">
    <property type="entry name" value="tRNAsynth_Ia_anticodon-bd"/>
</dbReference>
<dbReference type="Gene3D" id="1.20.120.1910">
    <property type="entry name" value="Cysteine-tRNA ligase, C-terminal anti-codon recognition domain"/>
    <property type="match status" value="1"/>
</dbReference>
<reference evidence="7 8" key="1">
    <citation type="submission" date="2020-07" db="EMBL/GenBank/DDBJ databases">
        <title>Sequencing the genomes of 1000 actinobacteria strains.</title>
        <authorList>
            <person name="Klenk H.-P."/>
        </authorList>
    </citation>
    <scope>NUCLEOTIDE SEQUENCE [LARGE SCALE GENOMIC DNA]</scope>
    <source>
        <strain evidence="7 8">CXB654</strain>
    </source>
</reference>
<dbReference type="Pfam" id="PF23493">
    <property type="entry name" value="CysS_C"/>
    <property type="match status" value="1"/>
</dbReference>
<evidence type="ECO:0000259" key="6">
    <source>
        <dbReference type="Pfam" id="PF23494"/>
    </source>
</evidence>
<keyword evidence="3" id="KW-0067">ATP-binding</keyword>
<evidence type="ECO:0008006" key="9">
    <source>
        <dbReference type="Google" id="ProtNLM"/>
    </source>
</evidence>
<evidence type="ECO:0000256" key="1">
    <source>
        <dbReference type="ARBA" id="ARBA00022598"/>
    </source>
</evidence>
<dbReference type="InterPro" id="IPR056411">
    <property type="entry name" value="CysS_C"/>
</dbReference>
<accession>A0A852U2S5</accession>
<keyword evidence="2" id="KW-0547">Nucleotide-binding</keyword>
<feature type="transmembrane region" description="Helical" evidence="4">
    <location>
        <begin position="12"/>
        <end position="34"/>
    </location>
</feature>
<evidence type="ECO:0000313" key="8">
    <source>
        <dbReference type="Proteomes" id="UP000589036"/>
    </source>
</evidence>
<dbReference type="Pfam" id="PF23494">
    <property type="entry name" value="bPH_10"/>
    <property type="match status" value="1"/>
</dbReference>
<comment type="caution">
    <text evidence="7">The sequence shown here is derived from an EMBL/GenBank/DDBJ whole genome shotgun (WGS) entry which is preliminary data.</text>
</comment>
<dbReference type="AlphaFoldDB" id="A0A852U2S5"/>